<dbReference type="CDD" id="cd00610">
    <property type="entry name" value="OAT_like"/>
    <property type="match status" value="1"/>
</dbReference>
<evidence type="ECO:0000256" key="3">
    <source>
        <dbReference type="ARBA" id="ARBA00022679"/>
    </source>
</evidence>
<comment type="similarity">
    <text evidence="5">Belongs to the class-III pyridoxal-phosphate-dependent aminotransferase family.</text>
</comment>
<comment type="cofactor">
    <cofactor evidence="1">
        <name>pyridoxal 5'-phosphate</name>
        <dbReference type="ChEBI" id="CHEBI:597326"/>
    </cofactor>
</comment>
<dbReference type="SUPFAM" id="SSF53383">
    <property type="entry name" value="PLP-dependent transferases"/>
    <property type="match status" value="1"/>
</dbReference>
<keyword evidence="2 7" id="KW-0032">Aminotransferase</keyword>
<reference evidence="7 8" key="1">
    <citation type="journal article" date="2019" name="Nat. Microbiol.">
        <title>Mediterranean grassland soil C-N compound turnover is dependent on rainfall and depth, and is mediated by genomically divergent microorganisms.</title>
        <authorList>
            <person name="Diamond S."/>
            <person name="Andeer P.F."/>
            <person name="Li Z."/>
            <person name="Crits-Christoph A."/>
            <person name="Burstein D."/>
            <person name="Anantharaman K."/>
            <person name="Lane K.R."/>
            <person name="Thomas B.C."/>
            <person name="Pan C."/>
            <person name="Northen T.R."/>
            <person name="Banfield J.F."/>
        </authorList>
    </citation>
    <scope>NUCLEOTIDE SEQUENCE [LARGE SCALE GENOMIC DNA]</scope>
    <source>
        <strain evidence="7">WS_9</strain>
    </source>
</reference>
<dbReference type="AlphaFoldDB" id="A0A538TT21"/>
<evidence type="ECO:0000256" key="1">
    <source>
        <dbReference type="ARBA" id="ARBA00001933"/>
    </source>
</evidence>
<dbReference type="PANTHER" id="PTHR11986">
    <property type="entry name" value="AMINOTRANSFERASE CLASS III"/>
    <property type="match status" value="1"/>
</dbReference>
<dbReference type="GO" id="GO:0008483">
    <property type="term" value="F:transaminase activity"/>
    <property type="evidence" value="ECO:0007669"/>
    <property type="project" value="UniProtKB-KW"/>
</dbReference>
<dbReference type="GO" id="GO:0042802">
    <property type="term" value="F:identical protein binding"/>
    <property type="evidence" value="ECO:0007669"/>
    <property type="project" value="TreeGrafter"/>
</dbReference>
<evidence type="ECO:0000313" key="8">
    <source>
        <dbReference type="Proteomes" id="UP000317691"/>
    </source>
</evidence>
<dbReference type="Gene3D" id="3.40.640.10">
    <property type="entry name" value="Type I PLP-dependent aspartate aminotransferase-like (Major domain)"/>
    <property type="match status" value="1"/>
</dbReference>
<keyword evidence="4 5" id="KW-0663">Pyridoxal phosphate</keyword>
<gene>
    <name evidence="7" type="ORF">E6K79_02405</name>
</gene>
<evidence type="ECO:0000313" key="7">
    <source>
        <dbReference type="EMBL" id="TMQ66777.1"/>
    </source>
</evidence>
<keyword evidence="3 7" id="KW-0808">Transferase</keyword>
<protein>
    <submittedName>
        <fullName evidence="7">Aspartate aminotransferase family protein</fullName>
    </submittedName>
</protein>
<organism evidence="7 8">
    <name type="scientific">Eiseniibacteriota bacterium</name>
    <dbReference type="NCBI Taxonomy" id="2212470"/>
    <lineage>
        <taxon>Bacteria</taxon>
        <taxon>Candidatus Eiseniibacteriota</taxon>
    </lineage>
</organism>
<dbReference type="InterPro" id="IPR015424">
    <property type="entry name" value="PyrdxlP-dep_Trfase"/>
</dbReference>
<evidence type="ECO:0000256" key="5">
    <source>
        <dbReference type="RuleBase" id="RU003560"/>
    </source>
</evidence>
<dbReference type="PANTHER" id="PTHR11986:SF79">
    <property type="entry name" value="ACETYLORNITHINE AMINOTRANSFERASE, MITOCHONDRIAL"/>
    <property type="match status" value="1"/>
</dbReference>
<dbReference type="InterPro" id="IPR015422">
    <property type="entry name" value="PyrdxlP-dep_Trfase_small"/>
</dbReference>
<dbReference type="InterPro" id="IPR005814">
    <property type="entry name" value="Aminotrans_3"/>
</dbReference>
<accession>A0A538TT21</accession>
<comment type="caution">
    <text evidence="7">The sequence shown here is derived from an EMBL/GenBank/DDBJ whole genome shotgun (WGS) entry which is preliminary data.</text>
</comment>
<dbReference type="GO" id="GO:0030170">
    <property type="term" value="F:pyridoxal phosphate binding"/>
    <property type="evidence" value="ECO:0007669"/>
    <property type="project" value="InterPro"/>
</dbReference>
<dbReference type="PIRSF" id="PIRSF000521">
    <property type="entry name" value="Transaminase_4ab_Lys_Orn"/>
    <property type="match status" value="1"/>
</dbReference>
<dbReference type="PROSITE" id="PS00600">
    <property type="entry name" value="AA_TRANSFER_CLASS_3"/>
    <property type="match status" value="1"/>
</dbReference>
<dbReference type="EMBL" id="VBOZ01000008">
    <property type="protein sequence ID" value="TMQ66777.1"/>
    <property type="molecule type" value="Genomic_DNA"/>
</dbReference>
<dbReference type="InterPro" id="IPR015421">
    <property type="entry name" value="PyrdxlP-dep_Trfase_major"/>
</dbReference>
<dbReference type="InterPro" id="IPR049704">
    <property type="entry name" value="Aminotrans_3_PPA_site"/>
</dbReference>
<dbReference type="Proteomes" id="UP000317691">
    <property type="component" value="Unassembled WGS sequence"/>
</dbReference>
<dbReference type="InterPro" id="IPR050103">
    <property type="entry name" value="Class-III_PLP-dep_AT"/>
</dbReference>
<evidence type="ECO:0000256" key="4">
    <source>
        <dbReference type="ARBA" id="ARBA00022898"/>
    </source>
</evidence>
<proteinExistence type="inferred from homology"/>
<feature type="region of interest" description="Disordered" evidence="6">
    <location>
        <begin position="1"/>
        <end position="23"/>
    </location>
</feature>
<sequence>MKRAALQGDELPAVIAPPPGPKSRAAAKRLRRAEGAAIWGRDESPIVWSRARGAVVEDLDGNRYVDFTSGFGVASLGHSAPEVKRAVSAQAGRLVQGLGDLMPHAAREKLVRRLSKLGGRLNRVLLASTGAETVELALKTAAIATGRRRVVSFRGAYHGDSYGALEVTDYPKPPEPLRAQLQGRAIRVPYPYPYRDAPAAVREGASDDGSRVEEAFALIDAELGTADPPGAVIVEPIQGRAGAIVPPPGFLPRLCRHARERRLLVIYDEILTGAGRTGPFWAWERSGPDAEPDLLCAGKGLGGGVAIAALLGRAEVMEAWRRHVPPSGEAPHASTFYAHPLACAGALAAIERLTAPDFREHADKMGTTLAEGLTRIADRHPTVGEARSAGLLGAIELVRDRVSKEAAPEILGRVISDLLARGVLALPSGIHENVLMLLPPLTIHEAQLRHGLEAIDAAIARVKP</sequence>
<name>A0A538TT21_UNCEI</name>
<evidence type="ECO:0000256" key="2">
    <source>
        <dbReference type="ARBA" id="ARBA00022576"/>
    </source>
</evidence>
<dbReference type="Pfam" id="PF00202">
    <property type="entry name" value="Aminotran_3"/>
    <property type="match status" value="1"/>
</dbReference>
<dbReference type="Gene3D" id="3.90.1150.10">
    <property type="entry name" value="Aspartate Aminotransferase, domain 1"/>
    <property type="match status" value="1"/>
</dbReference>
<evidence type="ECO:0000256" key="6">
    <source>
        <dbReference type="SAM" id="MobiDB-lite"/>
    </source>
</evidence>